<reference evidence="2" key="5">
    <citation type="journal article" date="2021" name="G3 (Bethesda)">
        <title>Aegilops tauschii genome assembly Aet v5.0 features greater sequence contiguity and improved annotation.</title>
        <authorList>
            <person name="Wang L."/>
            <person name="Zhu T."/>
            <person name="Rodriguez J.C."/>
            <person name="Deal K.R."/>
            <person name="Dubcovsky J."/>
            <person name="McGuire P.E."/>
            <person name="Lux T."/>
            <person name="Spannagl M."/>
            <person name="Mayer K.F.X."/>
            <person name="Baldrich P."/>
            <person name="Meyers B.C."/>
            <person name="Huo N."/>
            <person name="Gu Y.Q."/>
            <person name="Zhou H."/>
            <person name="Devos K.M."/>
            <person name="Bennetzen J.L."/>
            <person name="Unver T."/>
            <person name="Budak H."/>
            <person name="Gulick P.J."/>
            <person name="Galiba G."/>
            <person name="Kalapos B."/>
            <person name="Nelson D.R."/>
            <person name="Li P."/>
            <person name="You F.M."/>
            <person name="Luo M.C."/>
            <person name="Dvorak J."/>
        </authorList>
    </citation>
    <scope>NUCLEOTIDE SEQUENCE [LARGE SCALE GENOMIC DNA]</scope>
    <source>
        <strain evidence="2">cv. AL8/78</strain>
    </source>
</reference>
<accession>A0A453NLE3</accession>
<reference evidence="2" key="3">
    <citation type="journal article" date="2017" name="Nature">
        <title>Genome sequence of the progenitor of the wheat D genome Aegilops tauschii.</title>
        <authorList>
            <person name="Luo M.C."/>
            <person name="Gu Y.Q."/>
            <person name="Puiu D."/>
            <person name="Wang H."/>
            <person name="Twardziok S.O."/>
            <person name="Deal K.R."/>
            <person name="Huo N."/>
            <person name="Zhu T."/>
            <person name="Wang L."/>
            <person name="Wang Y."/>
            <person name="McGuire P.E."/>
            <person name="Liu S."/>
            <person name="Long H."/>
            <person name="Ramasamy R.K."/>
            <person name="Rodriguez J.C."/>
            <person name="Van S.L."/>
            <person name="Yuan L."/>
            <person name="Wang Z."/>
            <person name="Xia Z."/>
            <person name="Xiao L."/>
            <person name="Anderson O.D."/>
            <person name="Ouyang S."/>
            <person name="Liang Y."/>
            <person name="Zimin A.V."/>
            <person name="Pertea G."/>
            <person name="Qi P."/>
            <person name="Bennetzen J.L."/>
            <person name="Dai X."/>
            <person name="Dawson M.W."/>
            <person name="Muller H.G."/>
            <person name="Kugler K."/>
            <person name="Rivarola-Duarte L."/>
            <person name="Spannagl M."/>
            <person name="Mayer K.F.X."/>
            <person name="Lu F.H."/>
            <person name="Bevan M.W."/>
            <person name="Leroy P."/>
            <person name="Li P."/>
            <person name="You F.M."/>
            <person name="Sun Q."/>
            <person name="Liu Z."/>
            <person name="Lyons E."/>
            <person name="Wicker T."/>
            <person name="Salzberg S.L."/>
            <person name="Devos K.M."/>
            <person name="Dvorak J."/>
        </authorList>
    </citation>
    <scope>NUCLEOTIDE SEQUENCE [LARGE SCALE GENOMIC DNA]</scope>
    <source>
        <strain evidence="2">cv. AL8/78</strain>
    </source>
</reference>
<dbReference type="Proteomes" id="UP000015105">
    <property type="component" value="Chromosome 6D"/>
</dbReference>
<keyword evidence="3" id="KW-1185">Reference proteome</keyword>
<reference evidence="3" key="2">
    <citation type="journal article" date="2017" name="Nat. Plants">
        <title>The Aegilops tauschii genome reveals multiple impacts of transposons.</title>
        <authorList>
            <person name="Zhao G."/>
            <person name="Zou C."/>
            <person name="Li K."/>
            <person name="Wang K."/>
            <person name="Li T."/>
            <person name="Gao L."/>
            <person name="Zhang X."/>
            <person name="Wang H."/>
            <person name="Yang Z."/>
            <person name="Liu X."/>
            <person name="Jiang W."/>
            <person name="Mao L."/>
            <person name="Kong X."/>
            <person name="Jiao Y."/>
            <person name="Jia J."/>
        </authorList>
    </citation>
    <scope>NUCLEOTIDE SEQUENCE [LARGE SCALE GENOMIC DNA]</scope>
    <source>
        <strain evidence="3">cv. AL8/78</strain>
    </source>
</reference>
<protein>
    <submittedName>
        <fullName evidence="2">Uncharacterized protein</fullName>
    </submittedName>
</protein>
<organism evidence="2 3">
    <name type="scientific">Aegilops tauschii subsp. strangulata</name>
    <name type="common">Goatgrass</name>
    <dbReference type="NCBI Taxonomy" id="200361"/>
    <lineage>
        <taxon>Eukaryota</taxon>
        <taxon>Viridiplantae</taxon>
        <taxon>Streptophyta</taxon>
        <taxon>Embryophyta</taxon>
        <taxon>Tracheophyta</taxon>
        <taxon>Spermatophyta</taxon>
        <taxon>Magnoliopsida</taxon>
        <taxon>Liliopsida</taxon>
        <taxon>Poales</taxon>
        <taxon>Poaceae</taxon>
        <taxon>BOP clade</taxon>
        <taxon>Pooideae</taxon>
        <taxon>Triticodae</taxon>
        <taxon>Triticeae</taxon>
        <taxon>Triticinae</taxon>
        <taxon>Aegilops</taxon>
    </lineage>
</organism>
<evidence type="ECO:0000313" key="2">
    <source>
        <dbReference type="EnsemblPlants" id="AET6Gv20414400.3"/>
    </source>
</evidence>
<feature type="region of interest" description="Disordered" evidence="1">
    <location>
        <begin position="1"/>
        <end position="25"/>
    </location>
</feature>
<feature type="compositionally biased region" description="Polar residues" evidence="1">
    <location>
        <begin position="12"/>
        <end position="21"/>
    </location>
</feature>
<dbReference type="AlphaFoldDB" id="A0A453NLE3"/>
<name>A0A453NLE3_AEGTS</name>
<sequence>HLSSRRRRQLGSDGTFSLSSPPSHPLYRTGLGWRFAFARPRARIDLVTDPTSFLRCEHCVPNLSFRD</sequence>
<evidence type="ECO:0000256" key="1">
    <source>
        <dbReference type="SAM" id="MobiDB-lite"/>
    </source>
</evidence>
<reference evidence="3" key="1">
    <citation type="journal article" date="2014" name="Science">
        <title>Ancient hybridizations among the ancestral genomes of bread wheat.</title>
        <authorList>
            <consortium name="International Wheat Genome Sequencing Consortium,"/>
            <person name="Marcussen T."/>
            <person name="Sandve S.R."/>
            <person name="Heier L."/>
            <person name="Spannagl M."/>
            <person name="Pfeifer M."/>
            <person name="Jakobsen K.S."/>
            <person name="Wulff B.B."/>
            <person name="Steuernagel B."/>
            <person name="Mayer K.F."/>
            <person name="Olsen O.A."/>
        </authorList>
    </citation>
    <scope>NUCLEOTIDE SEQUENCE [LARGE SCALE GENOMIC DNA]</scope>
    <source>
        <strain evidence="3">cv. AL8/78</strain>
    </source>
</reference>
<proteinExistence type="predicted"/>
<reference evidence="2" key="4">
    <citation type="submission" date="2019-03" db="UniProtKB">
        <authorList>
            <consortium name="EnsemblPlants"/>
        </authorList>
    </citation>
    <scope>IDENTIFICATION</scope>
</reference>
<dbReference type="EnsemblPlants" id="AET6Gv20414400.3">
    <property type="protein sequence ID" value="AET6Gv20414400.3"/>
    <property type="gene ID" value="AET6Gv20414400"/>
</dbReference>
<evidence type="ECO:0000313" key="3">
    <source>
        <dbReference type="Proteomes" id="UP000015105"/>
    </source>
</evidence>
<dbReference type="Gramene" id="AET6Gv20414400.3">
    <property type="protein sequence ID" value="AET6Gv20414400.3"/>
    <property type="gene ID" value="AET6Gv20414400"/>
</dbReference>